<organism evidence="1 2">
    <name type="scientific">Prosthecobacter dejongeii</name>
    <dbReference type="NCBI Taxonomy" id="48465"/>
    <lineage>
        <taxon>Bacteria</taxon>
        <taxon>Pseudomonadati</taxon>
        <taxon>Verrucomicrobiota</taxon>
        <taxon>Verrucomicrobiia</taxon>
        <taxon>Verrucomicrobiales</taxon>
        <taxon>Verrucomicrobiaceae</taxon>
        <taxon>Prosthecobacter</taxon>
    </lineage>
</organism>
<name>A0A7W8DR63_9BACT</name>
<sequence length="77" mass="8757">MKVKIFDSSGGKTEHMGTWTLDENGRAVCDDVRETYFAEKEGITGIGKVYYPKDGKDFLRALPVHLRGTYVWAELEE</sequence>
<dbReference type="RefSeq" id="WP_184211318.1">
    <property type="nucleotide sequence ID" value="NZ_JACHIF010000008.1"/>
</dbReference>
<dbReference type="Proteomes" id="UP000534294">
    <property type="component" value="Unassembled WGS sequence"/>
</dbReference>
<dbReference type="EMBL" id="JACHIF010000008">
    <property type="protein sequence ID" value="MBB5039499.1"/>
    <property type="molecule type" value="Genomic_DNA"/>
</dbReference>
<protein>
    <submittedName>
        <fullName evidence="1">Uncharacterized protein</fullName>
    </submittedName>
</protein>
<comment type="caution">
    <text evidence="1">The sequence shown here is derived from an EMBL/GenBank/DDBJ whole genome shotgun (WGS) entry which is preliminary data.</text>
</comment>
<dbReference type="AlphaFoldDB" id="A0A7W8DR63"/>
<proteinExistence type="predicted"/>
<accession>A0A7W8DR63</accession>
<reference evidence="1 2" key="1">
    <citation type="submission" date="2020-08" db="EMBL/GenBank/DDBJ databases">
        <title>Genomic Encyclopedia of Type Strains, Phase IV (KMG-IV): sequencing the most valuable type-strain genomes for metagenomic binning, comparative biology and taxonomic classification.</title>
        <authorList>
            <person name="Goeker M."/>
        </authorList>
    </citation>
    <scope>NUCLEOTIDE SEQUENCE [LARGE SCALE GENOMIC DNA]</scope>
    <source>
        <strain evidence="1 2">DSM 12251</strain>
    </source>
</reference>
<gene>
    <name evidence="1" type="ORF">HNQ64_003771</name>
</gene>
<keyword evidence="2" id="KW-1185">Reference proteome</keyword>
<evidence type="ECO:0000313" key="2">
    <source>
        <dbReference type="Proteomes" id="UP000534294"/>
    </source>
</evidence>
<evidence type="ECO:0000313" key="1">
    <source>
        <dbReference type="EMBL" id="MBB5039499.1"/>
    </source>
</evidence>